<evidence type="ECO:0000313" key="2">
    <source>
        <dbReference type="Proteomes" id="UP000004508"/>
    </source>
</evidence>
<dbReference type="InParanoid" id="D6TQU6"/>
<accession>D6TQU6</accession>
<sequence>MTTLPNGKPIDMEMLEVAMEDSNLGNTYYLNTQTGEVLFLSEYYDMDEQERLAEEIDGSNDYVRIERIPSSEAYQWMSDFVEEVVAPKDQRAAQKLSTALHGKGAFRRFKDTLYTTGEQWTQTWYDWRDQRLKEAMEAWLREVL</sequence>
<evidence type="ECO:0000313" key="1">
    <source>
        <dbReference type="EMBL" id="EFH85817.1"/>
    </source>
</evidence>
<dbReference type="eggNOG" id="COG1708">
    <property type="taxonomic scope" value="Bacteria"/>
</dbReference>
<keyword evidence="2" id="KW-1185">Reference proteome</keyword>
<protein>
    <submittedName>
        <fullName evidence="1">Uncharacterized protein</fullName>
    </submittedName>
</protein>
<organism evidence="1 2">
    <name type="scientific">Ktedonobacter racemifer DSM 44963</name>
    <dbReference type="NCBI Taxonomy" id="485913"/>
    <lineage>
        <taxon>Bacteria</taxon>
        <taxon>Bacillati</taxon>
        <taxon>Chloroflexota</taxon>
        <taxon>Ktedonobacteria</taxon>
        <taxon>Ktedonobacterales</taxon>
        <taxon>Ktedonobacteraceae</taxon>
        <taxon>Ktedonobacter</taxon>
    </lineage>
</organism>
<dbReference type="STRING" id="485913.Krac_7061"/>
<dbReference type="EMBL" id="ADVG01000002">
    <property type="protein sequence ID" value="EFH85817.1"/>
    <property type="molecule type" value="Genomic_DNA"/>
</dbReference>
<dbReference type="OrthoDB" id="961309at2"/>
<dbReference type="InterPro" id="IPR005361">
    <property type="entry name" value="UPF0158"/>
</dbReference>
<comment type="caution">
    <text evidence="1">The sequence shown here is derived from an EMBL/GenBank/DDBJ whole genome shotgun (WGS) entry which is preliminary data.</text>
</comment>
<gene>
    <name evidence="1" type="ORF">Krac_7061</name>
</gene>
<dbReference type="RefSeq" id="WP_007909576.1">
    <property type="nucleotide sequence ID" value="NZ_ADVG01000002.1"/>
</dbReference>
<dbReference type="Proteomes" id="UP000004508">
    <property type="component" value="Unassembled WGS sequence"/>
</dbReference>
<reference evidence="1 2" key="1">
    <citation type="journal article" date="2011" name="Stand. Genomic Sci.">
        <title>Non-contiguous finished genome sequence and contextual data of the filamentous soil bacterium Ktedonobacter racemifer type strain (SOSP1-21).</title>
        <authorList>
            <person name="Chang Y.J."/>
            <person name="Land M."/>
            <person name="Hauser L."/>
            <person name="Chertkov O."/>
            <person name="Del Rio T.G."/>
            <person name="Nolan M."/>
            <person name="Copeland A."/>
            <person name="Tice H."/>
            <person name="Cheng J.F."/>
            <person name="Lucas S."/>
            <person name="Han C."/>
            <person name="Goodwin L."/>
            <person name="Pitluck S."/>
            <person name="Ivanova N."/>
            <person name="Ovchinikova G."/>
            <person name="Pati A."/>
            <person name="Chen A."/>
            <person name="Palaniappan K."/>
            <person name="Mavromatis K."/>
            <person name="Liolios K."/>
            <person name="Brettin T."/>
            <person name="Fiebig A."/>
            <person name="Rohde M."/>
            <person name="Abt B."/>
            <person name="Goker M."/>
            <person name="Detter J.C."/>
            <person name="Woyke T."/>
            <person name="Bristow J."/>
            <person name="Eisen J.A."/>
            <person name="Markowitz V."/>
            <person name="Hugenholtz P."/>
            <person name="Kyrpides N.C."/>
            <person name="Klenk H.P."/>
            <person name="Lapidus A."/>
        </authorList>
    </citation>
    <scope>NUCLEOTIDE SEQUENCE [LARGE SCALE GENOMIC DNA]</scope>
    <source>
        <strain evidence="2">DSM 44963</strain>
    </source>
</reference>
<name>D6TQU6_KTERA</name>
<proteinExistence type="predicted"/>
<dbReference type="Pfam" id="PF03682">
    <property type="entry name" value="UPF0158"/>
    <property type="match status" value="1"/>
</dbReference>
<dbReference type="AlphaFoldDB" id="D6TQU6"/>